<proteinExistence type="predicted"/>
<keyword evidence="1" id="KW-1185">Reference proteome</keyword>
<organism evidence="1 2">
    <name type="scientific">Romanomermis culicivorax</name>
    <name type="common">Nematode worm</name>
    <dbReference type="NCBI Taxonomy" id="13658"/>
    <lineage>
        <taxon>Eukaryota</taxon>
        <taxon>Metazoa</taxon>
        <taxon>Ecdysozoa</taxon>
        <taxon>Nematoda</taxon>
        <taxon>Enoplea</taxon>
        <taxon>Dorylaimia</taxon>
        <taxon>Mermithida</taxon>
        <taxon>Mermithoidea</taxon>
        <taxon>Mermithidae</taxon>
        <taxon>Romanomermis</taxon>
    </lineage>
</organism>
<dbReference type="AlphaFoldDB" id="A0A915HWR8"/>
<accession>A0A915HWR8</accession>
<dbReference type="Proteomes" id="UP000887565">
    <property type="component" value="Unplaced"/>
</dbReference>
<sequence length="153" mass="15736">MMLTSSLRGCNVSPKALATSVRELVVGATGCCWAASVLAPVLFDYGSVARTAGGCALQLACSTVRQTASSAGDDRSPSNKILSTCVVWIVPLAMNSRAHRATLGPNIRNAAGAQSTTLATLSASTLNGSLSSAHERCGYFLENPLTKGPASYQ</sequence>
<name>A0A915HWR8_ROMCU</name>
<reference evidence="2" key="1">
    <citation type="submission" date="2022-11" db="UniProtKB">
        <authorList>
            <consortium name="WormBaseParasite"/>
        </authorList>
    </citation>
    <scope>IDENTIFICATION</scope>
</reference>
<evidence type="ECO:0000313" key="1">
    <source>
        <dbReference type="Proteomes" id="UP000887565"/>
    </source>
</evidence>
<dbReference type="WBParaSite" id="nRc.2.0.1.t05868-RA">
    <property type="protein sequence ID" value="nRc.2.0.1.t05868-RA"/>
    <property type="gene ID" value="nRc.2.0.1.g05868"/>
</dbReference>
<protein>
    <submittedName>
        <fullName evidence="2">Uncharacterized protein</fullName>
    </submittedName>
</protein>
<evidence type="ECO:0000313" key="2">
    <source>
        <dbReference type="WBParaSite" id="nRc.2.0.1.t05868-RA"/>
    </source>
</evidence>